<dbReference type="Proteomes" id="UP000798662">
    <property type="component" value="Chromosome 2"/>
</dbReference>
<dbReference type="EMBL" id="CM020619">
    <property type="protein sequence ID" value="KAK1865492.1"/>
    <property type="molecule type" value="Genomic_DNA"/>
</dbReference>
<sequence>MAQTASVPVSAAAIALGLEDARERACFIRSVVAAQAADPNPRAAPVRVYEHKNAMYSVHGRDTEVAGRVGLDDLRAPEFISSGVPGLGATSAGNSPLSTLPMQFRLCKQLVVLLLQEAGKKIVLLLRNGTSVSIKAAGSPGALGSLEAEFFETEDAFTDAAGGGDSGGGGGGGVLAIRVSNNGQLGLAHWDTATRTLAVTSLHYGDSSCLDELEGALVSTGAKELLLCAGDALPCDASKLDDILNELGVAKTERKRPEFDAEDIDRDIGLLVGDGRRRGNAAPRVGAGGVNPALHTVPFLDQPLARSAAAAVVRFCNLLSGTAGLEGRASLAALDGNSTLRMDSAALRALNILPDGRSGGGGKKGSLLGVLDRTSTSMGGRLLRRWLAQPLQDAAAIEGRLCTVGVLLDDAAVRGSIRDEHLRKLPDIHRLARKFTRRNRSGVLAASLQDVVILYQCSKRLPELARALASGGDDVLEARFVTPLRALLEEAENFEALVETTIDLDQVNNHEFVISPTVDVGLAALREKKDGVLSGIADVHARVEGELRTKADQLKLERKDNLGYFFRLTRRDEKLIRAKSAYVVLETRKDGVRFTCRALRKLSDEYTDLMAEYESLQSELRTKTLEIAATYAPVFEDLSALLADLDVLTSFATVAAEAPQDYSKPSIGAPASGFVLRKARHPVVEENLDGRPFIANDIDLRRGGSVAPAVEDAMDVESSADGGALVVITGPNMSGKSTYIRMAGVLTLMAHVGCYVPAESAKIPLTDRIFARVGAGDDQLRGVSTFMAEMLETAAILRSATPRSLVVIDELGRGTSTYDGYGLAYAICHHVASAIKAPCLFATHFHELTSLASEPALAGTVRNVHVTAVSDDTTRSLVFLYNVRPGACDQSFGIHVARMARFPDSVVDAAARKAAELESFRSAAPASASGAAPSANVQSDDPETVRQGKALVKQFVADVRALPLASDAEKQEAVVRARELRSSVIAQGNLYANRVLAA</sequence>
<evidence type="ECO:0000313" key="2">
    <source>
        <dbReference type="Proteomes" id="UP000798662"/>
    </source>
</evidence>
<proteinExistence type="predicted"/>
<protein>
    <submittedName>
        <fullName evidence="1">Uncharacterized protein</fullName>
    </submittedName>
</protein>
<name>A0ACC3C5P2_PYRYE</name>
<gene>
    <name evidence="1" type="ORF">I4F81_008023</name>
</gene>
<keyword evidence="2" id="KW-1185">Reference proteome</keyword>
<organism evidence="1 2">
    <name type="scientific">Pyropia yezoensis</name>
    <name type="common">Susabi-nori</name>
    <name type="synonym">Porphyra yezoensis</name>
    <dbReference type="NCBI Taxonomy" id="2788"/>
    <lineage>
        <taxon>Eukaryota</taxon>
        <taxon>Rhodophyta</taxon>
        <taxon>Bangiophyceae</taxon>
        <taxon>Bangiales</taxon>
        <taxon>Bangiaceae</taxon>
        <taxon>Pyropia</taxon>
    </lineage>
</organism>
<reference evidence="1" key="1">
    <citation type="submission" date="2019-11" db="EMBL/GenBank/DDBJ databases">
        <title>Nori genome reveals adaptations in red seaweeds to the harsh intertidal environment.</title>
        <authorList>
            <person name="Wang D."/>
            <person name="Mao Y."/>
        </authorList>
    </citation>
    <scope>NUCLEOTIDE SEQUENCE</scope>
    <source>
        <tissue evidence="1">Gametophyte</tissue>
    </source>
</reference>
<comment type="caution">
    <text evidence="1">The sequence shown here is derived from an EMBL/GenBank/DDBJ whole genome shotgun (WGS) entry which is preliminary data.</text>
</comment>
<accession>A0ACC3C5P2</accession>
<evidence type="ECO:0000313" key="1">
    <source>
        <dbReference type="EMBL" id="KAK1865492.1"/>
    </source>
</evidence>